<feature type="compositionally biased region" description="Low complexity" evidence="1">
    <location>
        <begin position="111"/>
        <end position="120"/>
    </location>
</feature>
<organism evidence="2 3">
    <name type="scientific">Plectus sambesii</name>
    <dbReference type="NCBI Taxonomy" id="2011161"/>
    <lineage>
        <taxon>Eukaryota</taxon>
        <taxon>Metazoa</taxon>
        <taxon>Ecdysozoa</taxon>
        <taxon>Nematoda</taxon>
        <taxon>Chromadorea</taxon>
        <taxon>Plectida</taxon>
        <taxon>Plectina</taxon>
        <taxon>Plectoidea</taxon>
        <taxon>Plectidae</taxon>
        <taxon>Plectus</taxon>
    </lineage>
</organism>
<protein>
    <submittedName>
        <fullName evidence="3">Uncharacterized protein</fullName>
    </submittedName>
</protein>
<dbReference type="Proteomes" id="UP000887566">
    <property type="component" value="Unplaced"/>
</dbReference>
<dbReference type="WBParaSite" id="PSAMB.scaffold11size140128.g84.t1">
    <property type="protein sequence ID" value="PSAMB.scaffold11size140128.g84.t1"/>
    <property type="gene ID" value="PSAMB.scaffold11size140128.g84"/>
</dbReference>
<name>A0A914UTC0_9BILA</name>
<reference evidence="3" key="1">
    <citation type="submission" date="2022-11" db="UniProtKB">
        <authorList>
            <consortium name="WormBaseParasite"/>
        </authorList>
    </citation>
    <scope>IDENTIFICATION</scope>
</reference>
<evidence type="ECO:0000313" key="3">
    <source>
        <dbReference type="WBParaSite" id="PSAMB.scaffold11size140128.g84.t1"/>
    </source>
</evidence>
<evidence type="ECO:0000256" key="1">
    <source>
        <dbReference type="SAM" id="MobiDB-lite"/>
    </source>
</evidence>
<proteinExistence type="predicted"/>
<accession>A0A914UTC0</accession>
<sequence length="134" mass="14758">MRSRFVDERKRVSAAINCNRVAVEAAAAAAADDHQGSKRALTKQTLARADAVSGRIPEQFRNCMNGPAAIKPAARVWWSPTERAISIHARSPVPSPVSQSATRRVHIGGTRSSSSSRSSLLSYHLRRRRRFDSH</sequence>
<feature type="region of interest" description="Disordered" evidence="1">
    <location>
        <begin position="90"/>
        <end position="120"/>
    </location>
</feature>
<evidence type="ECO:0000313" key="2">
    <source>
        <dbReference type="Proteomes" id="UP000887566"/>
    </source>
</evidence>
<keyword evidence="2" id="KW-1185">Reference proteome</keyword>
<dbReference type="AlphaFoldDB" id="A0A914UTC0"/>